<sequence length="62" mass="6419">MVAFLRAALSSATDSSSPSQYFSKSASSVSAIASTIWAWYSSAFSRISSGMGSTLMSLPISS</sequence>
<evidence type="ECO:0000313" key="1">
    <source>
        <dbReference type="EMBL" id="CDC74366.1"/>
    </source>
</evidence>
<comment type="caution">
    <text evidence="1">The sequence shown here is derived from an EMBL/GenBank/DDBJ whole genome shotgun (WGS) entry which is preliminary data.</text>
</comment>
<reference evidence="1" key="1">
    <citation type="submission" date="2012-11" db="EMBL/GenBank/DDBJ databases">
        <title>Dependencies among metagenomic species, viruses, plasmids and units of genetic variation.</title>
        <authorList>
            <person name="Nielsen H.B."/>
            <person name="Almeida M."/>
            <person name="Juncker A.S."/>
            <person name="Rasmussen S."/>
            <person name="Li J."/>
            <person name="Sunagawa S."/>
            <person name="Plichta D."/>
            <person name="Gautier L."/>
            <person name="Le Chatelier E."/>
            <person name="Peletier E."/>
            <person name="Bonde I."/>
            <person name="Nielsen T."/>
            <person name="Manichanh C."/>
            <person name="Arumugam M."/>
            <person name="Batto J."/>
            <person name="Santos M.B.Q.D."/>
            <person name="Blom N."/>
            <person name="Borruel N."/>
            <person name="Burgdorf K.S."/>
            <person name="Boumezbeur F."/>
            <person name="Casellas F."/>
            <person name="Dore J."/>
            <person name="Guarner F."/>
            <person name="Hansen T."/>
            <person name="Hildebrand F."/>
            <person name="Kaas R.S."/>
            <person name="Kennedy S."/>
            <person name="Kristiansen K."/>
            <person name="Kultima J.R."/>
            <person name="Leonard P."/>
            <person name="Levenez F."/>
            <person name="Lund O."/>
            <person name="Moumen B."/>
            <person name="Le Paslier D."/>
            <person name="Pons N."/>
            <person name="Pedersen O."/>
            <person name="Prifti E."/>
            <person name="Qin J."/>
            <person name="Raes J."/>
            <person name="Tap J."/>
            <person name="Tims S."/>
            <person name="Ussery D.W."/>
            <person name="Yamada T."/>
            <person name="MetaHit consortium"/>
            <person name="Renault P."/>
            <person name="Sicheritz-Ponten T."/>
            <person name="Bork P."/>
            <person name="Wang J."/>
            <person name="Brunak S."/>
            <person name="Ehrlich S.D."/>
        </authorList>
    </citation>
    <scope>NUCLEOTIDE SEQUENCE [LARGE SCALE GENOMIC DNA]</scope>
</reference>
<dbReference type="AlphaFoldDB" id="R6U2P4"/>
<name>R6U2P4_9BACT</name>
<gene>
    <name evidence="1" type="ORF">BN580_01487</name>
</gene>
<accession>R6U2P4</accession>
<dbReference type="STRING" id="1263015.BN580_01487"/>
<dbReference type="Proteomes" id="UP000017938">
    <property type="component" value="Unassembled WGS sequence"/>
</dbReference>
<protein>
    <submittedName>
        <fullName evidence="1">Uncharacterized protein</fullName>
    </submittedName>
</protein>
<evidence type="ECO:0000313" key="2">
    <source>
        <dbReference type="Proteomes" id="UP000017938"/>
    </source>
</evidence>
<organism evidence="1 2">
    <name type="scientific">Candidatus Colimorpha enterica</name>
    <dbReference type="NCBI Taxonomy" id="3083063"/>
    <lineage>
        <taxon>Bacteria</taxon>
        <taxon>Pseudomonadati</taxon>
        <taxon>Bacteroidota</taxon>
        <taxon>Bacteroidia</taxon>
        <taxon>Bacteroidales</taxon>
        <taxon>Candidatus Colimorpha</taxon>
    </lineage>
</organism>
<proteinExistence type="predicted"/>
<dbReference type="EMBL" id="CBFW010000214">
    <property type="protein sequence ID" value="CDC74366.1"/>
    <property type="molecule type" value="Genomic_DNA"/>
</dbReference>